<dbReference type="SUPFAM" id="SSF53613">
    <property type="entry name" value="Ribokinase-like"/>
    <property type="match status" value="1"/>
</dbReference>
<keyword evidence="11" id="KW-0067">ATP-binding</keyword>
<dbReference type="NCBIfam" id="TIGR00097">
    <property type="entry name" value="HMP-P_kinase"/>
    <property type="match status" value="1"/>
</dbReference>
<keyword evidence="18" id="KW-1185">Reference proteome</keyword>
<comment type="catalytic activity">
    <reaction evidence="2">
        <text>4-amino-2-methyl-5-(phosphooxymethyl)pyrimidine + ATP = 4-amino-2-methyl-5-(diphosphooxymethyl)pyrimidine + ADP</text>
        <dbReference type="Rhea" id="RHEA:19893"/>
        <dbReference type="ChEBI" id="CHEBI:30616"/>
        <dbReference type="ChEBI" id="CHEBI:57841"/>
        <dbReference type="ChEBI" id="CHEBI:58354"/>
        <dbReference type="ChEBI" id="CHEBI:456216"/>
        <dbReference type="EC" id="2.7.4.7"/>
    </reaction>
</comment>
<dbReference type="EMBL" id="CP004121">
    <property type="protein sequence ID" value="AGF54617.1"/>
    <property type="molecule type" value="Genomic_DNA"/>
</dbReference>
<dbReference type="GO" id="GO:0009228">
    <property type="term" value="P:thiamine biosynthetic process"/>
    <property type="evidence" value="ECO:0007669"/>
    <property type="project" value="UniProtKB-KW"/>
</dbReference>
<dbReference type="PATRIC" id="fig|931276.5.peg.796"/>
<dbReference type="PANTHER" id="PTHR20858">
    <property type="entry name" value="PHOSPHOMETHYLPYRIMIDINE KINASE"/>
    <property type="match status" value="1"/>
</dbReference>
<dbReference type="Proteomes" id="UP000011728">
    <property type="component" value="Chromosome"/>
</dbReference>
<evidence type="ECO:0000256" key="4">
    <source>
        <dbReference type="ARBA" id="ARBA00009879"/>
    </source>
</evidence>
<dbReference type="Pfam" id="PF08543">
    <property type="entry name" value="Phos_pyr_kin"/>
    <property type="match status" value="1"/>
</dbReference>
<sequence>MFRALTIAGSDTCGGAGIQADLKSFSANGVYGMSVITAVTAQNTMGVFGIQDINPEMIESQIDVIFEDIRVDAVKIGMVSKIESIKAISKALRKIEKLPPIVLDPVMISKSGFNLLSKDAKDTLVKELFPLAVLITPNLPEAEEILGLKINNIEEMKEAALKLKELGPQAVLVKGGHLENEATDLLFDGESFVFLPQERINTIHTHGTGCTLSSAIAANLAKGMTMEEAVKEGKRYITVAIEHGFELGKGVGPTNHFYELYTLLEKAQSENKNS</sequence>
<name>M1MSR1_9CLOT</name>
<evidence type="ECO:0000256" key="5">
    <source>
        <dbReference type="ARBA" id="ARBA00012135"/>
    </source>
</evidence>
<evidence type="ECO:0000256" key="11">
    <source>
        <dbReference type="ARBA" id="ARBA00022840"/>
    </source>
</evidence>
<feature type="domain" description="Pyridoxamine kinase/Phosphomethylpyrimidine kinase" evidence="16">
    <location>
        <begin position="11"/>
        <end position="255"/>
    </location>
</feature>
<dbReference type="Gene3D" id="3.40.1190.20">
    <property type="match status" value="1"/>
</dbReference>
<dbReference type="PANTHER" id="PTHR20858:SF17">
    <property type="entry name" value="HYDROXYMETHYLPYRIMIDINE_PHOSPHOMETHYLPYRIMIDINE KINASE THI20-RELATED"/>
    <property type="match status" value="1"/>
</dbReference>
<proteinExistence type="inferred from homology"/>
<dbReference type="OrthoDB" id="9810880at2"/>
<comment type="catalytic activity">
    <reaction evidence="1">
        <text>4-amino-5-hydroxymethyl-2-methylpyrimidine + ATP = 4-amino-2-methyl-5-(phosphooxymethyl)pyrimidine + ADP + H(+)</text>
        <dbReference type="Rhea" id="RHEA:23096"/>
        <dbReference type="ChEBI" id="CHEBI:15378"/>
        <dbReference type="ChEBI" id="CHEBI:16892"/>
        <dbReference type="ChEBI" id="CHEBI:30616"/>
        <dbReference type="ChEBI" id="CHEBI:58354"/>
        <dbReference type="ChEBI" id="CHEBI:456216"/>
        <dbReference type="EC" id="2.7.1.49"/>
    </reaction>
</comment>
<evidence type="ECO:0000313" key="18">
    <source>
        <dbReference type="Proteomes" id="UP000011728"/>
    </source>
</evidence>
<evidence type="ECO:0000259" key="16">
    <source>
        <dbReference type="Pfam" id="PF08543"/>
    </source>
</evidence>
<dbReference type="FunFam" id="3.40.1190.20:FF:000003">
    <property type="entry name" value="Phosphomethylpyrimidine kinase ThiD"/>
    <property type="match status" value="1"/>
</dbReference>
<evidence type="ECO:0000256" key="13">
    <source>
        <dbReference type="ARBA" id="ARBA00037917"/>
    </source>
</evidence>
<accession>M1MSR1</accession>
<dbReference type="GO" id="GO:0005524">
    <property type="term" value="F:ATP binding"/>
    <property type="evidence" value="ECO:0007669"/>
    <property type="project" value="UniProtKB-KW"/>
</dbReference>
<protein>
    <recommendedName>
        <fullName evidence="7">Hydroxymethylpyrimidine/phosphomethylpyrimidine kinase</fullName>
        <ecNumber evidence="5">2.7.1.49</ecNumber>
        <ecNumber evidence="6">2.7.4.7</ecNumber>
    </recommendedName>
    <alternativeName>
        <fullName evidence="14">Hydroxymethylpyrimidine kinase</fullName>
    </alternativeName>
    <alternativeName>
        <fullName evidence="15">Hydroxymethylpyrimidine phosphate kinase</fullName>
    </alternativeName>
</protein>
<evidence type="ECO:0000256" key="3">
    <source>
        <dbReference type="ARBA" id="ARBA00004769"/>
    </source>
</evidence>
<dbReference type="eggNOG" id="COG0351">
    <property type="taxonomic scope" value="Bacteria"/>
</dbReference>
<keyword evidence="9" id="KW-0547">Nucleotide-binding</keyword>
<dbReference type="KEGG" id="csr:Cspa_c08400"/>
<dbReference type="EC" id="2.7.1.49" evidence="5"/>
<evidence type="ECO:0000256" key="12">
    <source>
        <dbReference type="ARBA" id="ARBA00022977"/>
    </source>
</evidence>
<gene>
    <name evidence="17" type="primary">thiD</name>
    <name evidence="17" type="ORF">Cspa_c08400</name>
</gene>
<evidence type="ECO:0000256" key="2">
    <source>
        <dbReference type="ARBA" id="ARBA00000565"/>
    </source>
</evidence>
<comment type="similarity">
    <text evidence="4">Belongs to the ThiD family.</text>
</comment>
<dbReference type="RefSeq" id="WP_015390943.1">
    <property type="nucleotide sequence ID" value="NC_020291.1"/>
</dbReference>
<evidence type="ECO:0000256" key="7">
    <source>
        <dbReference type="ARBA" id="ARBA00019161"/>
    </source>
</evidence>
<dbReference type="GO" id="GO:0008972">
    <property type="term" value="F:phosphomethylpyrimidine kinase activity"/>
    <property type="evidence" value="ECO:0007669"/>
    <property type="project" value="UniProtKB-EC"/>
</dbReference>
<dbReference type="CDD" id="cd01169">
    <property type="entry name" value="HMPP_kinase"/>
    <property type="match status" value="1"/>
</dbReference>
<dbReference type="GO" id="GO:0005829">
    <property type="term" value="C:cytosol"/>
    <property type="evidence" value="ECO:0007669"/>
    <property type="project" value="TreeGrafter"/>
</dbReference>
<comment type="pathway">
    <text evidence="3">Cofactor biosynthesis; thiamine diphosphate biosynthesis; 4-amino-2-methyl-5-diphosphomethylpyrimidine from 5-amino-1-(5-phospho-D-ribosyl)imidazole: step 3/3.</text>
</comment>
<evidence type="ECO:0000256" key="8">
    <source>
        <dbReference type="ARBA" id="ARBA00022679"/>
    </source>
</evidence>
<dbReference type="EC" id="2.7.4.7" evidence="6"/>
<dbReference type="STRING" id="36745.CLSAP_08780"/>
<evidence type="ECO:0000256" key="14">
    <source>
        <dbReference type="ARBA" id="ARBA00042102"/>
    </source>
</evidence>
<evidence type="ECO:0000256" key="10">
    <source>
        <dbReference type="ARBA" id="ARBA00022777"/>
    </source>
</evidence>
<evidence type="ECO:0000256" key="6">
    <source>
        <dbReference type="ARBA" id="ARBA00012963"/>
    </source>
</evidence>
<dbReference type="InterPro" id="IPR013749">
    <property type="entry name" value="PM/HMP-P_kinase-1"/>
</dbReference>
<evidence type="ECO:0000256" key="15">
    <source>
        <dbReference type="ARBA" id="ARBA00043176"/>
    </source>
</evidence>
<comment type="pathway">
    <text evidence="13">Cofactor biosynthesis; thiamine diphosphate biosynthesis; 4-amino-2-methyl-5-diphosphomethylpyrimidine from 5-amino-1-(5-phospho-D-ribosyl)imidazole: step 2/3.</text>
</comment>
<dbReference type="InterPro" id="IPR029056">
    <property type="entry name" value="Ribokinase-like"/>
</dbReference>
<evidence type="ECO:0000256" key="9">
    <source>
        <dbReference type="ARBA" id="ARBA00022741"/>
    </source>
</evidence>
<dbReference type="InterPro" id="IPR004399">
    <property type="entry name" value="HMP/HMP-P_kinase_dom"/>
</dbReference>
<evidence type="ECO:0000313" key="17">
    <source>
        <dbReference type="EMBL" id="AGF54617.1"/>
    </source>
</evidence>
<reference evidence="17 18" key="1">
    <citation type="submission" date="2013-02" db="EMBL/GenBank/DDBJ databases">
        <title>Genome sequence of Clostridium saccharoperbutylacetonicum N1-4(HMT).</title>
        <authorList>
            <person name="Poehlein A."/>
            <person name="Daniel R."/>
        </authorList>
    </citation>
    <scope>NUCLEOTIDE SEQUENCE [LARGE SCALE GENOMIC DNA]</scope>
    <source>
        <strain evidence="18">N1-4(HMT)</strain>
    </source>
</reference>
<keyword evidence="10 17" id="KW-0418">Kinase</keyword>
<evidence type="ECO:0000256" key="1">
    <source>
        <dbReference type="ARBA" id="ARBA00000151"/>
    </source>
</evidence>
<dbReference type="AlphaFoldDB" id="M1MSR1"/>
<dbReference type="HOGENOM" id="CLU_020520_0_0_9"/>
<keyword evidence="12" id="KW-0784">Thiamine biosynthesis</keyword>
<organism evidence="17 18">
    <name type="scientific">Clostridium saccharoperbutylacetonicum N1-4(HMT)</name>
    <dbReference type="NCBI Taxonomy" id="931276"/>
    <lineage>
        <taxon>Bacteria</taxon>
        <taxon>Bacillati</taxon>
        <taxon>Bacillota</taxon>
        <taxon>Clostridia</taxon>
        <taxon>Eubacteriales</taxon>
        <taxon>Clostridiaceae</taxon>
        <taxon>Clostridium</taxon>
    </lineage>
</organism>
<dbReference type="GO" id="GO:0008902">
    <property type="term" value="F:hydroxymethylpyrimidine kinase activity"/>
    <property type="evidence" value="ECO:0007669"/>
    <property type="project" value="UniProtKB-EC"/>
</dbReference>
<keyword evidence="8 17" id="KW-0808">Transferase</keyword>